<dbReference type="Gene3D" id="3.40.30.10">
    <property type="entry name" value="Glutaredoxin"/>
    <property type="match status" value="1"/>
</dbReference>
<reference evidence="2 3" key="1">
    <citation type="submission" date="2018-08" db="EMBL/GenBank/DDBJ databases">
        <title>Pseudooceanicola sediminis CY03 in the family Rhodobacteracea.</title>
        <authorList>
            <person name="Zhang Y.-J."/>
        </authorList>
    </citation>
    <scope>NUCLEOTIDE SEQUENCE [LARGE SCALE GENOMIC DNA]</scope>
    <source>
        <strain evidence="2 3">CY03</strain>
    </source>
</reference>
<feature type="domain" description="GST N-terminal" evidence="1">
    <location>
        <begin position="17"/>
        <end position="97"/>
    </location>
</feature>
<dbReference type="RefSeq" id="WP_119400417.1">
    <property type="nucleotide sequence ID" value="NZ_QWJJ01000018.1"/>
</dbReference>
<keyword evidence="3" id="KW-1185">Reference proteome</keyword>
<proteinExistence type="predicted"/>
<accession>A0A399IW89</accession>
<dbReference type="InterPro" id="IPR036249">
    <property type="entry name" value="Thioredoxin-like_sf"/>
</dbReference>
<dbReference type="InterPro" id="IPR050983">
    <property type="entry name" value="GST_Omega/HSP26"/>
</dbReference>
<dbReference type="InterPro" id="IPR036282">
    <property type="entry name" value="Glutathione-S-Trfase_C_sf"/>
</dbReference>
<dbReference type="InterPro" id="IPR004045">
    <property type="entry name" value="Glutathione_S-Trfase_N"/>
</dbReference>
<dbReference type="GO" id="GO:0016740">
    <property type="term" value="F:transferase activity"/>
    <property type="evidence" value="ECO:0007669"/>
    <property type="project" value="UniProtKB-KW"/>
</dbReference>
<dbReference type="Proteomes" id="UP000265848">
    <property type="component" value="Unassembled WGS sequence"/>
</dbReference>
<dbReference type="PANTHER" id="PTHR43968">
    <property type="match status" value="1"/>
</dbReference>
<evidence type="ECO:0000313" key="3">
    <source>
        <dbReference type="Proteomes" id="UP000265848"/>
    </source>
</evidence>
<keyword evidence="2" id="KW-0808">Transferase</keyword>
<dbReference type="SUPFAM" id="SSF47616">
    <property type="entry name" value="GST C-terminal domain-like"/>
    <property type="match status" value="1"/>
</dbReference>
<evidence type="ECO:0000259" key="1">
    <source>
        <dbReference type="PROSITE" id="PS50404"/>
    </source>
</evidence>
<sequence length="218" mass="23633">MSVSAHQSLGWPDAADAPLELRSTKTSPYGRKARIAALVLGLADGIAERPADTRDPGDDLRQQNPLGKMPCLIVEGQALYDSRVILEYLDAVAGGGRLFPRDGLARFRCLTRACLADGITDAALLVAYEGRFRRADQMSDIWLTHQRGKIERGLSALAADLPDPRVTDAAAIALACALGYLDWRQPVQDWRGRYPTIAAWLAAFAAAEPAFDMTKAPT</sequence>
<name>A0A399IW89_9RHOB</name>
<protein>
    <submittedName>
        <fullName evidence="2">Glutathione S-transferase</fullName>
    </submittedName>
</protein>
<comment type="caution">
    <text evidence="2">The sequence shown here is derived from an EMBL/GenBank/DDBJ whole genome shotgun (WGS) entry which is preliminary data.</text>
</comment>
<dbReference type="Pfam" id="PF13409">
    <property type="entry name" value="GST_N_2"/>
    <property type="match status" value="1"/>
</dbReference>
<dbReference type="AlphaFoldDB" id="A0A399IW89"/>
<dbReference type="PANTHER" id="PTHR43968:SF6">
    <property type="entry name" value="GLUTATHIONE S-TRANSFERASE OMEGA"/>
    <property type="match status" value="1"/>
</dbReference>
<dbReference type="PROSITE" id="PS50404">
    <property type="entry name" value="GST_NTER"/>
    <property type="match status" value="1"/>
</dbReference>
<evidence type="ECO:0000313" key="2">
    <source>
        <dbReference type="EMBL" id="RII37311.1"/>
    </source>
</evidence>
<dbReference type="SUPFAM" id="SSF52833">
    <property type="entry name" value="Thioredoxin-like"/>
    <property type="match status" value="1"/>
</dbReference>
<dbReference type="EMBL" id="QWJJ01000018">
    <property type="protein sequence ID" value="RII37311.1"/>
    <property type="molecule type" value="Genomic_DNA"/>
</dbReference>
<dbReference type="Gene3D" id="1.20.1050.10">
    <property type="match status" value="1"/>
</dbReference>
<gene>
    <name evidence="2" type="ORF">DL237_17620</name>
</gene>
<dbReference type="GO" id="GO:0005737">
    <property type="term" value="C:cytoplasm"/>
    <property type="evidence" value="ECO:0007669"/>
    <property type="project" value="TreeGrafter"/>
</dbReference>
<dbReference type="OrthoDB" id="9795329at2"/>
<organism evidence="2 3">
    <name type="scientific">Pseudooceanicola sediminis</name>
    <dbReference type="NCBI Taxonomy" id="2211117"/>
    <lineage>
        <taxon>Bacteria</taxon>
        <taxon>Pseudomonadati</taxon>
        <taxon>Pseudomonadota</taxon>
        <taxon>Alphaproteobacteria</taxon>
        <taxon>Rhodobacterales</taxon>
        <taxon>Paracoccaceae</taxon>
        <taxon>Pseudooceanicola</taxon>
    </lineage>
</organism>